<protein>
    <submittedName>
        <fullName evidence="4">DUF5123 domain-containing protein</fullName>
    </submittedName>
</protein>
<keyword evidence="2" id="KW-0732">Signal</keyword>
<dbReference type="PANTHER" id="PTHR46708:SF2">
    <property type="entry name" value="FIBRONECTIN TYPE-III DOMAIN-CONTAINING PROTEIN"/>
    <property type="match status" value="1"/>
</dbReference>
<dbReference type="PANTHER" id="PTHR46708">
    <property type="entry name" value="TENASCIN"/>
    <property type="match status" value="1"/>
</dbReference>
<accession>A0A139L791</accession>
<dbReference type="AlphaFoldDB" id="A0A139L791"/>
<feature type="domain" description="Fibronectin type-III" evidence="3">
    <location>
        <begin position="148"/>
        <end position="230"/>
    </location>
</feature>
<gene>
    <name evidence="4" type="ORF">F3B98_15750</name>
    <name evidence="5" type="ORF">PO382_11785</name>
</gene>
<evidence type="ECO:0000256" key="1">
    <source>
        <dbReference type="ARBA" id="ARBA00022737"/>
    </source>
</evidence>
<evidence type="ECO:0000259" key="3">
    <source>
        <dbReference type="SMART" id="SM00060"/>
    </source>
</evidence>
<reference evidence="5" key="2">
    <citation type="submission" date="2022-10" db="EMBL/GenBank/DDBJ databases">
        <title>Human gut microbiome strain richness.</title>
        <authorList>
            <person name="Chen-Liaw A."/>
        </authorList>
    </citation>
    <scope>NUCLEOTIDE SEQUENCE</scope>
    <source>
        <strain evidence="5">BSD2780120875st1_E1_BSD2780120875_150330</strain>
    </source>
</reference>
<evidence type="ECO:0000313" key="5">
    <source>
        <dbReference type="EMBL" id="MDC2742904.1"/>
    </source>
</evidence>
<name>A0A139L791_BACOV</name>
<evidence type="ECO:0000256" key="2">
    <source>
        <dbReference type="SAM" id="SignalP"/>
    </source>
</evidence>
<dbReference type="RefSeq" id="WP_004309416.1">
    <property type="nucleotide sequence ID" value="NZ_CAXTIO010000003.1"/>
</dbReference>
<dbReference type="EMBL" id="VWFO01000020">
    <property type="protein sequence ID" value="KAA4663211.1"/>
    <property type="molecule type" value="Genomic_DNA"/>
</dbReference>
<dbReference type="PROSITE" id="PS51257">
    <property type="entry name" value="PROKAR_LIPOPROTEIN"/>
    <property type="match status" value="1"/>
</dbReference>
<dbReference type="SUPFAM" id="SSF51126">
    <property type="entry name" value="Pectin lyase-like"/>
    <property type="match status" value="1"/>
</dbReference>
<dbReference type="Proteomes" id="UP000435985">
    <property type="component" value="Unassembled WGS sequence"/>
</dbReference>
<feature type="domain" description="Fibronectin type-III" evidence="3">
    <location>
        <begin position="41"/>
        <end position="134"/>
    </location>
</feature>
<reference evidence="4 6" key="1">
    <citation type="journal article" date="2019" name="Nat. Med.">
        <title>A library of human gut bacterial isolates paired with longitudinal multiomics data enables mechanistic microbiome research.</title>
        <authorList>
            <person name="Poyet M."/>
            <person name="Groussin M."/>
            <person name="Gibbons S.M."/>
            <person name="Avila-Pacheco J."/>
            <person name="Jiang X."/>
            <person name="Kearney S.M."/>
            <person name="Perrotta A.R."/>
            <person name="Berdy B."/>
            <person name="Zhao S."/>
            <person name="Lieberman T.D."/>
            <person name="Swanson P.K."/>
            <person name="Smith M."/>
            <person name="Roesemann S."/>
            <person name="Alexander J.E."/>
            <person name="Rich S.A."/>
            <person name="Livny J."/>
            <person name="Vlamakis H."/>
            <person name="Clish C."/>
            <person name="Bullock K."/>
            <person name="Deik A."/>
            <person name="Scott J."/>
            <person name="Pierce K.A."/>
            <person name="Xavier R.J."/>
            <person name="Alm E.J."/>
        </authorList>
    </citation>
    <scope>NUCLEOTIDE SEQUENCE [LARGE SCALE GENOMIC DNA]</scope>
    <source>
        <strain evidence="4 6">BIOML-A14</strain>
    </source>
</reference>
<dbReference type="InterPro" id="IPR036116">
    <property type="entry name" value="FN3_sf"/>
</dbReference>
<dbReference type="Proteomes" id="UP001219389">
    <property type="component" value="Unassembled WGS sequence"/>
</dbReference>
<dbReference type="InterPro" id="IPR013783">
    <property type="entry name" value="Ig-like_fold"/>
</dbReference>
<feature type="chain" id="PRO_5042681907" evidence="2">
    <location>
        <begin position="25"/>
        <end position="625"/>
    </location>
</feature>
<proteinExistence type="predicted"/>
<dbReference type="SMART" id="SM00060">
    <property type="entry name" value="FN3"/>
    <property type="match status" value="3"/>
</dbReference>
<feature type="domain" description="Fibronectin type-III" evidence="3">
    <location>
        <begin position="235"/>
        <end position="312"/>
    </location>
</feature>
<comment type="caution">
    <text evidence="4">The sequence shown here is derived from an EMBL/GenBank/DDBJ whole genome shotgun (WGS) entry which is preliminary data.</text>
</comment>
<dbReference type="InterPro" id="IPR050991">
    <property type="entry name" value="ECM_Regulatory_Proteins"/>
</dbReference>
<sequence length="625" mass="67808">MMKNIKNILGMGAFMLLTSLAVSSCTEKSDWDIDSSYSRPFGTDENGISIETDSKVARAVVTWSSTSNTDYYIIEISPNEMTDETPMGSEENGNIVYGNDPANRIKQSPYTMDNLAVNTTYYMRIKSISGEKESRWVNYKKTFASVKEEAILNIPTTEDLPEGQGKVRMSWEAGLAVDHFEIMETGATEATSRVISSTEAAAGEAWVENLKSFTEYTITIYNGNNPRGSQTVTIPGLEIESTISDITANSAVFSWEETVDVDEYACVLSTEGVPESGTQLSPADIAAHKVAITGLASSTEYTAYAFANGSICSRITFTTKKGKPTGYTEMTWEDALANWDNLSGKVLINVSGTEGFAQEKESIAAGVTHLIFWGDSQDGQVNMTIKKGIGASGICDKVEFHNLNITDEGNTTLIYQNGASGCIKEIEVTSCTITNIRGIVRMNASTSNAMSVTIDDCIIKGLGRAATSNHYGLLLSDKVTLTTLNLVVSNTSIIVSKGASASQFIRHKSGQPGTITIKDCTFYDMSASDAFCRDTKDMTITISNTLFAKGGVKPFYNTSSVATTLNVNGLYKASDFSFVTPDWGKDYTSLPLTSDQLFPNGSSEDLTFGADVPEEYRVGDQRWNK</sequence>
<dbReference type="InterPro" id="IPR011050">
    <property type="entry name" value="Pectin_lyase_fold/virulence"/>
</dbReference>
<dbReference type="SUPFAM" id="SSF49265">
    <property type="entry name" value="Fibronectin type III"/>
    <property type="match status" value="1"/>
</dbReference>
<organism evidence="4 6">
    <name type="scientific">Bacteroides ovatus</name>
    <dbReference type="NCBI Taxonomy" id="28116"/>
    <lineage>
        <taxon>Bacteria</taxon>
        <taxon>Pseudomonadati</taxon>
        <taxon>Bacteroidota</taxon>
        <taxon>Bacteroidia</taxon>
        <taxon>Bacteroidales</taxon>
        <taxon>Bacteroidaceae</taxon>
        <taxon>Bacteroides</taxon>
    </lineage>
</organism>
<keyword evidence="1" id="KW-0677">Repeat</keyword>
<feature type="signal peptide" evidence="2">
    <location>
        <begin position="1"/>
        <end position="24"/>
    </location>
</feature>
<dbReference type="Gene3D" id="2.60.40.10">
    <property type="entry name" value="Immunoglobulins"/>
    <property type="match status" value="2"/>
</dbReference>
<evidence type="ECO:0000313" key="4">
    <source>
        <dbReference type="EMBL" id="KAA4663211.1"/>
    </source>
</evidence>
<dbReference type="EMBL" id="JAQNZF010000013">
    <property type="protein sequence ID" value="MDC2742904.1"/>
    <property type="molecule type" value="Genomic_DNA"/>
</dbReference>
<evidence type="ECO:0000313" key="6">
    <source>
        <dbReference type="Proteomes" id="UP000435985"/>
    </source>
</evidence>
<dbReference type="InterPro" id="IPR003961">
    <property type="entry name" value="FN3_dom"/>
</dbReference>